<dbReference type="InterPro" id="IPR020846">
    <property type="entry name" value="MFS_dom"/>
</dbReference>
<dbReference type="Proteomes" id="UP001139263">
    <property type="component" value="Unassembled WGS sequence"/>
</dbReference>
<organism evidence="9 10">
    <name type="scientific">Sulfoacidibacillus ferrooxidans</name>
    <dbReference type="NCBI Taxonomy" id="2005001"/>
    <lineage>
        <taxon>Bacteria</taxon>
        <taxon>Bacillati</taxon>
        <taxon>Bacillota</taxon>
        <taxon>Bacilli</taxon>
        <taxon>Bacillales</taxon>
        <taxon>Alicyclobacillaceae</taxon>
        <taxon>Sulfoacidibacillus</taxon>
    </lineage>
</organism>
<gene>
    <name evidence="9" type="ORF">MM817_00647</name>
</gene>
<feature type="transmembrane region" description="Helical" evidence="7">
    <location>
        <begin position="322"/>
        <end position="347"/>
    </location>
</feature>
<evidence type="ECO:0000256" key="6">
    <source>
        <dbReference type="ARBA" id="ARBA00023136"/>
    </source>
</evidence>
<protein>
    <recommendedName>
        <fullName evidence="8">Major facilitator superfamily (MFS) profile domain-containing protein</fullName>
    </recommendedName>
</protein>
<accession>A0A9X1V6X7</accession>
<dbReference type="PANTHER" id="PTHR43124">
    <property type="entry name" value="PURINE EFFLUX PUMP PBUE"/>
    <property type="match status" value="1"/>
</dbReference>
<dbReference type="PROSITE" id="PS50850">
    <property type="entry name" value="MFS"/>
    <property type="match status" value="1"/>
</dbReference>
<evidence type="ECO:0000256" key="3">
    <source>
        <dbReference type="ARBA" id="ARBA00022475"/>
    </source>
</evidence>
<evidence type="ECO:0000256" key="5">
    <source>
        <dbReference type="ARBA" id="ARBA00022989"/>
    </source>
</evidence>
<comment type="subcellular location">
    <subcellularLocation>
        <location evidence="1">Cell membrane</location>
        <topology evidence="1">Multi-pass membrane protein</topology>
    </subcellularLocation>
</comment>
<proteinExistence type="predicted"/>
<dbReference type="GO" id="GO:0022857">
    <property type="term" value="F:transmembrane transporter activity"/>
    <property type="evidence" value="ECO:0007669"/>
    <property type="project" value="InterPro"/>
</dbReference>
<evidence type="ECO:0000256" key="1">
    <source>
        <dbReference type="ARBA" id="ARBA00004651"/>
    </source>
</evidence>
<keyword evidence="10" id="KW-1185">Reference proteome</keyword>
<feature type="transmembrane region" description="Helical" evidence="7">
    <location>
        <begin position="385"/>
        <end position="406"/>
    </location>
</feature>
<dbReference type="SUPFAM" id="SSF103473">
    <property type="entry name" value="MFS general substrate transporter"/>
    <property type="match status" value="1"/>
</dbReference>
<evidence type="ECO:0000256" key="7">
    <source>
        <dbReference type="SAM" id="Phobius"/>
    </source>
</evidence>
<keyword evidence="4 7" id="KW-0812">Transmembrane</keyword>
<dbReference type="Gene3D" id="1.20.1250.20">
    <property type="entry name" value="MFS general substrate transporter like domains"/>
    <property type="match status" value="2"/>
</dbReference>
<dbReference type="InterPro" id="IPR011701">
    <property type="entry name" value="MFS"/>
</dbReference>
<evidence type="ECO:0000259" key="8">
    <source>
        <dbReference type="PROSITE" id="PS50850"/>
    </source>
</evidence>
<dbReference type="EMBL" id="JALBUF010000001">
    <property type="protein sequence ID" value="MCI0182388.1"/>
    <property type="molecule type" value="Genomic_DNA"/>
</dbReference>
<feature type="transmembrane region" description="Helical" evidence="7">
    <location>
        <begin position="152"/>
        <end position="172"/>
    </location>
</feature>
<feature type="transmembrane region" description="Helical" evidence="7">
    <location>
        <begin position="61"/>
        <end position="80"/>
    </location>
</feature>
<evidence type="ECO:0000256" key="2">
    <source>
        <dbReference type="ARBA" id="ARBA00022448"/>
    </source>
</evidence>
<evidence type="ECO:0000313" key="10">
    <source>
        <dbReference type="Proteomes" id="UP001139263"/>
    </source>
</evidence>
<dbReference type="Pfam" id="PF07690">
    <property type="entry name" value="MFS_1"/>
    <property type="match status" value="1"/>
</dbReference>
<name>A0A9X1V6X7_9BACL</name>
<dbReference type="GO" id="GO:0005886">
    <property type="term" value="C:plasma membrane"/>
    <property type="evidence" value="ECO:0007669"/>
    <property type="project" value="UniProtKB-SubCell"/>
</dbReference>
<feature type="transmembrane region" description="Helical" evidence="7">
    <location>
        <begin position="21"/>
        <end position="41"/>
    </location>
</feature>
<feature type="transmembrane region" description="Helical" evidence="7">
    <location>
        <begin position="270"/>
        <end position="291"/>
    </location>
</feature>
<evidence type="ECO:0000313" key="9">
    <source>
        <dbReference type="EMBL" id="MCI0182388.1"/>
    </source>
</evidence>
<keyword evidence="6 7" id="KW-0472">Membrane</keyword>
<keyword evidence="5 7" id="KW-1133">Transmembrane helix</keyword>
<feature type="transmembrane region" description="Helical" evidence="7">
    <location>
        <begin position="240"/>
        <end position="258"/>
    </location>
</feature>
<keyword evidence="3" id="KW-1003">Cell membrane</keyword>
<dbReference type="AlphaFoldDB" id="A0A9X1V6X7"/>
<reference evidence="9" key="1">
    <citation type="submission" date="2022-03" db="EMBL/GenBank/DDBJ databases">
        <title>Draft Genome Sequence of Firmicute Strain S0AB, a Heterotrophic Iron/Sulfur-Oxidizing Extreme Acidophile.</title>
        <authorList>
            <person name="Vergara E."/>
            <person name="Pakostova E."/>
            <person name="Johnson D.B."/>
            <person name="Holmes D.S."/>
        </authorList>
    </citation>
    <scope>NUCLEOTIDE SEQUENCE</scope>
    <source>
        <strain evidence="9">S0AB</strain>
    </source>
</reference>
<keyword evidence="2" id="KW-0813">Transport</keyword>
<feature type="transmembrane region" description="Helical" evidence="7">
    <location>
        <begin position="92"/>
        <end position="113"/>
    </location>
</feature>
<dbReference type="RefSeq" id="WP_241711985.1">
    <property type="nucleotide sequence ID" value="NZ_JALBUF010000001.1"/>
</dbReference>
<feature type="transmembrane region" description="Helical" evidence="7">
    <location>
        <begin position="298"/>
        <end position="316"/>
    </location>
</feature>
<dbReference type="InterPro" id="IPR050189">
    <property type="entry name" value="MFS_Efflux_Transporters"/>
</dbReference>
<feature type="transmembrane region" description="Helical" evidence="7">
    <location>
        <begin position="359"/>
        <end position="379"/>
    </location>
</feature>
<dbReference type="PANTHER" id="PTHR43124:SF3">
    <property type="entry name" value="CHLORAMPHENICOL EFFLUX PUMP RV0191"/>
    <property type="match status" value="1"/>
</dbReference>
<dbReference type="InterPro" id="IPR036259">
    <property type="entry name" value="MFS_trans_sf"/>
</dbReference>
<comment type="caution">
    <text evidence="9">The sequence shown here is derived from an EMBL/GenBank/DDBJ whole genome shotgun (WGS) entry which is preliminary data.</text>
</comment>
<feature type="transmembrane region" description="Helical" evidence="7">
    <location>
        <begin position="178"/>
        <end position="200"/>
    </location>
</feature>
<sequence>MSEDRGLQFATTGLVPSPFHLRWVALFWITLAELLVMSVWFSASAVTPELIKAWHIAGSGMVWLTSGVQLGFVIGALISATFGLPDRIPSRWMMGSGAFGAALTTNLILLFPHGGPAPFILRAITGAFLAIVYPVAVQWVSTWFPRQRGISVGILIGGLTIGSALPHLLAGLPFLTEWPWVIGGSGVLAVIGCGLVLWVVPESPVRVQTSTFRWDRVGEVFRDRPVMLANIGYWGHMWELYAMWTWLPAFLLASWMGISRVPDLSQWVGFASFAAIGVTGMLGALVGGYIADLWGRTATTIIALAISGMMSLIIGFTYRQNIWLTVGVIFMWGFSVIADSAQFSVAVTELSPVDRRGSALTVQMAIGFLLTIGSINLIGSMEGSIGWSHVFSLLAIGPIVSIIAMARLRRNGASIQMANGKR</sequence>
<feature type="transmembrane region" description="Helical" evidence="7">
    <location>
        <begin position="119"/>
        <end position="140"/>
    </location>
</feature>
<evidence type="ECO:0000256" key="4">
    <source>
        <dbReference type="ARBA" id="ARBA00022692"/>
    </source>
</evidence>
<feature type="domain" description="Major facilitator superfamily (MFS) profile" evidence="8">
    <location>
        <begin position="25"/>
        <end position="413"/>
    </location>
</feature>